<dbReference type="EMBL" id="SPHZ02000009">
    <property type="protein sequence ID" value="KAF0898188.1"/>
    <property type="molecule type" value="Genomic_DNA"/>
</dbReference>
<proteinExistence type="predicted"/>
<keyword evidence="2" id="KW-1185">Reference proteome</keyword>
<evidence type="ECO:0000313" key="1">
    <source>
        <dbReference type="EMBL" id="KAF0898188.1"/>
    </source>
</evidence>
<gene>
    <name evidence="1" type="ORF">E2562_001832</name>
</gene>
<name>A0A6G1CCH7_9ORYZ</name>
<dbReference type="AlphaFoldDB" id="A0A6G1CCH7"/>
<organism evidence="1 2">
    <name type="scientific">Oryza meyeriana var. granulata</name>
    <dbReference type="NCBI Taxonomy" id="110450"/>
    <lineage>
        <taxon>Eukaryota</taxon>
        <taxon>Viridiplantae</taxon>
        <taxon>Streptophyta</taxon>
        <taxon>Embryophyta</taxon>
        <taxon>Tracheophyta</taxon>
        <taxon>Spermatophyta</taxon>
        <taxon>Magnoliopsida</taxon>
        <taxon>Liliopsida</taxon>
        <taxon>Poales</taxon>
        <taxon>Poaceae</taxon>
        <taxon>BOP clade</taxon>
        <taxon>Oryzoideae</taxon>
        <taxon>Oryzeae</taxon>
        <taxon>Oryzinae</taxon>
        <taxon>Oryza</taxon>
        <taxon>Oryza meyeriana</taxon>
    </lineage>
</organism>
<dbReference type="Proteomes" id="UP000479710">
    <property type="component" value="Unassembled WGS sequence"/>
</dbReference>
<comment type="caution">
    <text evidence="1">The sequence shown here is derived from an EMBL/GenBank/DDBJ whole genome shotgun (WGS) entry which is preliminary data.</text>
</comment>
<accession>A0A6G1CCH7</accession>
<evidence type="ECO:0000313" key="2">
    <source>
        <dbReference type="Proteomes" id="UP000479710"/>
    </source>
</evidence>
<sequence>MYRGRPNQPPVPTSKDMGAGLQSNRICICLTSLRYVVVVCRLSAAAATAAPRPSSSLLLHPCVLSHGCRTGAWTEWTTRQRCTRLERMEQIGDGEETGGDSTTTGEDIFLGVALRVGGGVTCDPTAGIDGST</sequence>
<protein>
    <submittedName>
        <fullName evidence="1">Uncharacterized protein</fullName>
    </submittedName>
</protein>
<reference evidence="1 2" key="1">
    <citation type="submission" date="2019-11" db="EMBL/GenBank/DDBJ databases">
        <title>Whole genome sequence of Oryza granulata.</title>
        <authorList>
            <person name="Li W."/>
        </authorList>
    </citation>
    <scope>NUCLEOTIDE SEQUENCE [LARGE SCALE GENOMIC DNA]</scope>
    <source>
        <strain evidence="2">cv. Menghai</strain>
        <tissue evidence="1">Leaf</tissue>
    </source>
</reference>